<proteinExistence type="predicted"/>
<dbReference type="Proteomes" id="UP001244443">
    <property type="component" value="Chromosome"/>
</dbReference>
<dbReference type="RefSeq" id="WP_308356075.1">
    <property type="nucleotide sequence ID" value="NZ_CP129970.2"/>
</dbReference>
<organism evidence="1 2">
    <name type="scientific">Marivirga arenosa</name>
    <dbReference type="NCBI Taxonomy" id="3059076"/>
    <lineage>
        <taxon>Bacteria</taxon>
        <taxon>Pseudomonadati</taxon>
        <taxon>Bacteroidota</taxon>
        <taxon>Cytophagia</taxon>
        <taxon>Cytophagales</taxon>
        <taxon>Marivirgaceae</taxon>
        <taxon>Marivirga</taxon>
    </lineage>
</organism>
<evidence type="ECO:0000313" key="2">
    <source>
        <dbReference type="Proteomes" id="UP001244443"/>
    </source>
</evidence>
<accession>A0AA49GE92</accession>
<protein>
    <submittedName>
        <fullName evidence="1">Uncharacterized protein</fullName>
    </submittedName>
</protein>
<keyword evidence="2" id="KW-1185">Reference proteome</keyword>
<evidence type="ECO:0000313" key="1">
    <source>
        <dbReference type="EMBL" id="WKK85258.2"/>
    </source>
</evidence>
<dbReference type="AlphaFoldDB" id="A0AA49GE92"/>
<reference evidence="1" key="1">
    <citation type="submission" date="2023-08" db="EMBL/GenBank/DDBJ databases">
        <title>Comparative genomics and taxonomic characterization of three novel marine species of genus Marivirga.</title>
        <authorList>
            <person name="Muhammad N."/>
            <person name="Kim S.-G."/>
        </authorList>
    </citation>
    <scope>NUCLEOTIDE SEQUENCE [LARGE SCALE GENOMIC DNA]</scope>
    <source>
        <strain evidence="1">ABR2-2</strain>
    </source>
</reference>
<dbReference type="EMBL" id="CP129970">
    <property type="protein sequence ID" value="WKK85258.2"/>
    <property type="molecule type" value="Genomic_DNA"/>
</dbReference>
<sequence>MNKKATLLLILSFYFFNSFSQLEEEKPSLSYYGGRGILSHDLIIDGSHYFFGVDRPVWKFFYLAGQFSYMHAKNDNLFKPEGLFVTGHSYNLVAQMDINARIKIGPIVIIPHVGSMIRYSDEMIQYYSVVYRGNSEYPSSINPERLEEYQGFTRGLAVGLNLEYMIYDHTSLGIRTDFQEYNNAATSLNTISFQFRTNFKALIGEVKKSLCSN</sequence>
<gene>
    <name evidence="1" type="ORF">QYS48_25390</name>
</gene>
<name>A0AA49GE92_9BACT</name>